<dbReference type="RefSeq" id="WP_136664113.1">
    <property type="nucleotide sequence ID" value="NZ_RFLV01000001.1"/>
</dbReference>
<protein>
    <submittedName>
        <fullName evidence="1">Uncharacterized protein</fullName>
    </submittedName>
</protein>
<comment type="caution">
    <text evidence="1">The sequence shown here is derived from an EMBL/GenBank/DDBJ whole genome shotgun (WGS) entry which is preliminary data.</text>
</comment>
<dbReference type="EMBL" id="RFLV01000001">
    <property type="protein sequence ID" value="TIH10835.1"/>
    <property type="molecule type" value="Genomic_DNA"/>
</dbReference>
<evidence type="ECO:0000313" key="2">
    <source>
        <dbReference type="Proteomes" id="UP000307541"/>
    </source>
</evidence>
<gene>
    <name evidence="1" type="ORF">D8779_09210</name>
</gene>
<dbReference type="OrthoDB" id="6933143at2"/>
<proteinExistence type="predicted"/>
<accession>A0A4T2A1D7</accession>
<dbReference type="AlphaFoldDB" id="A0A4T2A1D7"/>
<dbReference type="Proteomes" id="UP000307541">
    <property type="component" value="Unassembled WGS sequence"/>
</dbReference>
<name>A0A4T2A1D7_9PSED</name>
<reference evidence="1 2" key="1">
    <citation type="submission" date="2018-10" db="EMBL/GenBank/DDBJ databases">
        <title>Pseudomonas leptonychotis sp. nov., isolated from Weddell seals in Antarctica.</title>
        <authorList>
            <person name="Novakova D."/>
            <person name="Svec P."/>
            <person name="Kralova S."/>
            <person name="Kristofova L."/>
            <person name="Zeman M."/>
            <person name="Pantucek R."/>
            <person name="Maslanova I."/>
            <person name="Sedlacek I."/>
        </authorList>
    </citation>
    <scope>NUCLEOTIDE SEQUENCE [LARGE SCALE GENOMIC DNA]</scope>
    <source>
        <strain evidence="1 2">CCM 8849</strain>
    </source>
</reference>
<sequence>MSLPEQIRKLELRDGDVVCLPADTGYECAAQFAEAMQTQHQGKRVLIIIGDVQVLDEAAMAAAGWHRK</sequence>
<evidence type="ECO:0000313" key="1">
    <source>
        <dbReference type="EMBL" id="TIH10835.1"/>
    </source>
</evidence>
<keyword evidence="2" id="KW-1185">Reference proteome</keyword>
<organism evidence="1 2">
    <name type="scientific">Pseudomonas leptonychotis</name>
    <dbReference type="NCBI Taxonomy" id="2448482"/>
    <lineage>
        <taxon>Bacteria</taxon>
        <taxon>Pseudomonadati</taxon>
        <taxon>Pseudomonadota</taxon>
        <taxon>Gammaproteobacteria</taxon>
        <taxon>Pseudomonadales</taxon>
        <taxon>Pseudomonadaceae</taxon>
        <taxon>Pseudomonas</taxon>
    </lineage>
</organism>